<feature type="coiled-coil region" evidence="8">
    <location>
        <begin position="47"/>
        <end position="74"/>
    </location>
</feature>
<dbReference type="RefSeq" id="WP_306099706.1">
    <property type="nucleotide sequence ID" value="NZ_CP162602.1"/>
</dbReference>
<dbReference type="KEGG" id="vih:AB0763_13455"/>
<dbReference type="NCBIfam" id="NF042940">
    <property type="entry name" value="racemase_DgcA"/>
    <property type="match status" value="1"/>
</dbReference>
<dbReference type="InterPro" id="IPR013342">
    <property type="entry name" value="Mandelate_racemase_C"/>
</dbReference>
<feature type="active site" description="Proton acceptor; specific for (S)-substrate epimerization" evidence="5">
    <location>
        <position position="243"/>
    </location>
</feature>
<feature type="binding site" evidence="6">
    <location>
        <position position="198"/>
    </location>
    <ligand>
        <name>Mg(2+)</name>
        <dbReference type="ChEBI" id="CHEBI:18420"/>
    </ligand>
</feature>
<keyword evidence="4 7" id="KW-0413">Isomerase</keyword>
<evidence type="ECO:0000256" key="4">
    <source>
        <dbReference type="ARBA" id="ARBA00023235"/>
    </source>
</evidence>
<keyword evidence="10" id="KW-0614">Plasmid</keyword>
<dbReference type="PANTHER" id="PTHR48080:SF3">
    <property type="entry name" value="ENOLASE SUPERFAMILY MEMBER DDB_G0284701"/>
    <property type="match status" value="1"/>
</dbReference>
<dbReference type="SUPFAM" id="SSF54826">
    <property type="entry name" value="Enolase N-terminal domain-like"/>
    <property type="match status" value="1"/>
</dbReference>
<evidence type="ECO:0000256" key="7">
    <source>
        <dbReference type="RuleBase" id="RU366006"/>
    </source>
</evidence>
<dbReference type="InterPro" id="IPR029017">
    <property type="entry name" value="Enolase-like_N"/>
</dbReference>
<dbReference type="InterPro" id="IPR029065">
    <property type="entry name" value="Enolase_C-like"/>
</dbReference>
<feature type="binding site" evidence="6">
    <location>
        <position position="221"/>
    </location>
    <ligand>
        <name>Mg(2+)</name>
        <dbReference type="ChEBI" id="CHEBI:18420"/>
    </ligand>
</feature>
<evidence type="ECO:0000256" key="2">
    <source>
        <dbReference type="ARBA" id="ARBA00022723"/>
    </source>
</evidence>
<dbReference type="Gene3D" id="3.20.20.120">
    <property type="entry name" value="Enolase-like C-terminal domain"/>
    <property type="match status" value="1"/>
</dbReference>
<evidence type="ECO:0000259" key="9">
    <source>
        <dbReference type="SMART" id="SM00922"/>
    </source>
</evidence>
<keyword evidence="2 6" id="KW-0479">Metal-binding</keyword>
<comment type="similarity">
    <text evidence="1 7">Belongs to the mandelate racemase/muconate lactonizing enzyme family.</text>
</comment>
<evidence type="ECO:0000256" key="1">
    <source>
        <dbReference type="ARBA" id="ARBA00008031"/>
    </source>
</evidence>
<feature type="domain" description="Mandelate racemase/muconate lactonizing enzyme C-terminal" evidence="9">
    <location>
        <begin position="128"/>
        <end position="219"/>
    </location>
</feature>
<feature type="binding site" evidence="6">
    <location>
        <position position="172"/>
    </location>
    <ligand>
        <name>Mg(2+)</name>
        <dbReference type="ChEBI" id="CHEBI:18420"/>
    </ligand>
</feature>
<evidence type="ECO:0000256" key="6">
    <source>
        <dbReference type="PIRSR" id="PIRSR634603-3"/>
    </source>
</evidence>
<dbReference type="SMART" id="SM00922">
    <property type="entry name" value="MR_MLE"/>
    <property type="match status" value="1"/>
</dbReference>
<comment type="cofactor">
    <cofactor evidence="6 7">
        <name>Mg(2+)</name>
        <dbReference type="ChEBI" id="CHEBI:18420"/>
    </cofactor>
    <text evidence="6 7">Binds 1 Mg(2+) ion per subunit.</text>
</comment>
<proteinExistence type="inferred from homology"/>
<dbReference type="InterPro" id="IPR034603">
    <property type="entry name" value="Dipeptide_epimerase"/>
</dbReference>
<dbReference type="GO" id="GO:0016855">
    <property type="term" value="F:racemase and epimerase activity, acting on amino acids and derivatives"/>
    <property type="evidence" value="ECO:0007669"/>
    <property type="project" value="UniProtKB-UniRule"/>
</dbReference>
<dbReference type="SUPFAM" id="SSF51604">
    <property type="entry name" value="Enolase C-terminal domain-like"/>
    <property type="match status" value="1"/>
</dbReference>
<protein>
    <recommendedName>
        <fullName evidence="7">Dipeptide epimerase</fullName>
        <ecNumber evidence="7">5.1.1.-</ecNumber>
    </recommendedName>
</protein>
<dbReference type="SFLD" id="SFLDF00010">
    <property type="entry name" value="dipeptide_epimerase"/>
    <property type="match status" value="1"/>
</dbReference>
<reference evidence="10" key="1">
    <citation type="submission" date="2024-07" db="EMBL/GenBank/DDBJ databases">
        <title>Genome Analysis of a Potential Novel Vibrio Species Secreting pH- and Thermo-stable Alginate Lyase and its Application in Producing Alginate Oligosaccharides.</title>
        <authorList>
            <person name="Huang H."/>
            <person name="Bao K."/>
        </authorList>
    </citation>
    <scope>NUCLEOTIDE SEQUENCE</scope>
    <source>
        <strain evidence="10">HB236076</strain>
        <plasmid evidence="10">p-HB236076</plasmid>
    </source>
</reference>
<dbReference type="InterPro" id="IPR036849">
    <property type="entry name" value="Enolase-like_C_sf"/>
</dbReference>
<name>A0AB39HL29_9VIBR</name>
<keyword evidence="8" id="KW-0175">Coiled coil</keyword>
<dbReference type="AlphaFoldDB" id="A0AB39HL29"/>
<dbReference type="InterPro" id="IPR013341">
    <property type="entry name" value="Mandelate_racemase_N_dom"/>
</dbReference>
<evidence type="ECO:0000256" key="5">
    <source>
        <dbReference type="PIRSR" id="PIRSR634603-1"/>
    </source>
</evidence>
<feature type="active site" description="Proton acceptor; specific for (R)-substrate epimerization" evidence="5">
    <location>
        <position position="147"/>
    </location>
</feature>
<keyword evidence="3 6" id="KW-0460">Magnesium</keyword>
<gene>
    <name evidence="10" type="primary">dgcA</name>
    <name evidence="10" type="ORF">AB0763_13455</name>
</gene>
<sequence length="324" mass="35521">MEIKLTTQSWPIRGSFTISRGSRTQAETLIVELTEQGVTGRGECVPYARYDESLESVRAEIENIQEEINTGITREQLQVLLPSGAARNAVDCALWDLECKLNQQTIWQRVGVEPTSLTTAYTLSLDSAENMRQAALENAHRPLLKLKLGGAGDLERVQAVREGAPNAKIILDANEAWSLDDYRTLVPHLLELDVAMIEQPFHANDDAILDDLPRPIPICADESCHDRQSLKKIIGRYDMINIKIDKTGGLTEALALKAEAEEAGLQVMVGCMLASSLSMAPAFVAAQNALVVDLDGPLLLAEDIEQGIEFTDDAMLPFTPALWG</sequence>
<dbReference type="Gene3D" id="3.30.390.10">
    <property type="entry name" value="Enolase-like, N-terminal domain"/>
    <property type="match status" value="1"/>
</dbReference>
<dbReference type="EC" id="5.1.1.-" evidence="7"/>
<dbReference type="SFLD" id="SFLDS00001">
    <property type="entry name" value="Enolase"/>
    <property type="match status" value="1"/>
</dbReference>
<dbReference type="EMBL" id="CP162602">
    <property type="protein sequence ID" value="XDK26791.1"/>
    <property type="molecule type" value="Genomic_DNA"/>
</dbReference>
<evidence type="ECO:0000256" key="3">
    <source>
        <dbReference type="ARBA" id="ARBA00022842"/>
    </source>
</evidence>
<dbReference type="NCBIfam" id="NF011708">
    <property type="entry name" value="PRK15129.1"/>
    <property type="match status" value="1"/>
</dbReference>
<evidence type="ECO:0000313" key="10">
    <source>
        <dbReference type="EMBL" id="XDK26791.1"/>
    </source>
</evidence>
<dbReference type="SFLD" id="SFLDG00180">
    <property type="entry name" value="muconate_cycloisomerase"/>
    <property type="match status" value="1"/>
</dbReference>
<dbReference type="CDD" id="cd03319">
    <property type="entry name" value="L-Ala-DL-Glu_epimerase"/>
    <property type="match status" value="1"/>
</dbReference>
<dbReference type="GO" id="GO:0046872">
    <property type="term" value="F:metal ion binding"/>
    <property type="evidence" value="ECO:0007669"/>
    <property type="project" value="UniProtKB-KW"/>
</dbReference>
<geneLocation type="plasmid" evidence="10">
    <name>p-HB236076</name>
</geneLocation>
<dbReference type="InterPro" id="IPR034593">
    <property type="entry name" value="DgoD-like"/>
</dbReference>
<accession>A0AB39HL29</accession>
<dbReference type="Pfam" id="PF13378">
    <property type="entry name" value="MR_MLE_C"/>
    <property type="match status" value="1"/>
</dbReference>
<organism evidence="10">
    <name type="scientific">Vibrio sp. HB236076</name>
    <dbReference type="NCBI Taxonomy" id="3232307"/>
    <lineage>
        <taxon>Bacteria</taxon>
        <taxon>Pseudomonadati</taxon>
        <taxon>Pseudomonadota</taxon>
        <taxon>Gammaproteobacteria</taxon>
        <taxon>Vibrionales</taxon>
        <taxon>Vibrionaceae</taxon>
        <taxon>Vibrio</taxon>
    </lineage>
</organism>
<evidence type="ECO:0000256" key="8">
    <source>
        <dbReference type="SAM" id="Coils"/>
    </source>
</evidence>
<dbReference type="PANTHER" id="PTHR48080">
    <property type="entry name" value="D-GALACTONATE DEHYDRATASE-RELATED"/>
    <property type="match status" value="1"/>
</dbReference>
<dbReference type="Pfam" id="PF02746">
    <property type="entry name" value="MR_MLE_N"/>
    <property type="match status" value="1"/>
</dbReference>